<feature type="domain" description="SMP-LTD" evidence="11">
    <location>
        <begin position="717"/>
        <end position="1003"/>
    </location>
</feature>
<dbReference type="GO" id="GO:0005789">
    <property type="term" value="C:endoplasmic reticulum membrane"/>
    <property type="evidence" value="ECO:0007669"/>
    <property type="project" value="UniProtKB-SubCell"/>
</dbReference>
<keyword evidence="6" id="KW-0445">Lipid transport</keyword>
<feature type="region of interest" description="Disordered" evidence="9">
    <location>
        <begin position="542"/>
        <end position="577"/>
    </location>
</feature>
<feature type="transmembrane region" description="Helical" evidence="10">
    <location>
        <begin position="320"/>
        <end position="338"/>
    </location>
</feature>
<protein>
    <recommendedName>
        <fullName evidence="11">SMP-LTD domain-containing protein</fullName>
    </recommendedName>
</protein>
<keyword evidence="7" id="KW-0446">Lipid-binding</keyword>
<comment type="caution">
    <text evidence="12">The sequence shown here is derived from an EMBL/GenBank/DDBJ whole genome shotgun (WGS) entry which is preliminary data.</text>
</comment>
<evidence type="ECO:0000256" key="7">
    <source>
        <dbReference type="ARBA" id="ARBA00023121"/>
    </source>
</evidence>
<dbReference type="AlphaFoldDB" id="A0A8J6H854"/>
<feature type="region of interest" description="Disordered" evidence="9">
    <location>
        <begin position="819"/>
        <end position="851"/>
    </location>
</feature>
<dbReference type="InterPro" id="IPR001849">
    <property type="entry name" value="PH_domain"/>
</dbReference>
<keyword evidence="2" id="KW-0813">Transport</keyword>
<name>A0A8J6H854_TENMO</name>
<evidence type="ECO:0000256" key="6">
    <source>
        <dbReference type="ARBA" id="ARBA00023055"/>
    </source>
</evidence>
<keyword evidence="13" id="KW-1185">Reference proteome</keyword>
<dbReference type="PANTHER" id="PTHR13466">
    <property type="entry name" value="TEX2 PROTEIN-RELATED"/>
    <property type="match status" value="1"/>
</dbReference>
<comment type="subcellular location">
    <subcellularLocation>
        <location evidence="1">Endoplasmic reticulum membrane</location>
    </subcellularLocation>
</comment>
<feature type="region of interest" description="Disordered" evidence="9">
    <location>
        <begin position="108"/>
        <end position="184"/>
    </location>
</feature>
<dbReference type="GO" id="GO:0008289">
    <property type="term" value="F:lipid binding"/>
    <property type="evidence" value="ECO:0007669"/>
    <property type="project" value="UniProtKB-KW"/>
</dbReference>
<sequence>MDQQHKGKPVTTSVPSISIKFHANAEQLEELYGSDDEHPTSESAVGSSGSQGVNEAESSPLKYLPRLVKRSTSIDITPSGNIDASPPSDPWRFFSDIRGKITKSVEEKITEIKSRNQDEGSPLKTRSVKDSKDNSSVSDSEDLSESSISRTCGIVSTTEGAEMSSDDDTPSIEKDKKTEDRAKHMTIATSGGLRQRFRLLRPKSSIREGTISRKSLAGLYNINTDKIEQALPEESEIESAVDALEDTNLQVEHGVDDRVIKGISDQFDNIKVDDDNVVNVKEVSGSEVKTISWSTKIPKTVYAPVGFVDLRTRPRNVKRGPFFPLFIISTFFVTYALIHSYSNYLAGFVVGVGITVLLYYLKFLLDTPLNPAVVIPAAQGILEVQAVKEFQPLSKYEGWVNEFPETYDPHTYHISQTQSVYLRLQGNLLRVSHTKSKVPKRALWNESKIKPAFTHHRIYNLLEAEITLLPDGLAKKRHWSKKYPICITLNKDQMNFESPQESATSVKEEEEETPSATTKPKRFGFGKKKKYHVLSQRFSKLSEENEEFELDSENSRGSTPSPVSPDDLEERLVDDDTHKIMDEALRDSLSKDEESEIMLEDEFDVVPDDWATTTPTDEESPTQTRLYLFGRTDREKEDWFRKLKAATHKGANVPLSETSIRETSVSHTLLDQAMSETDYIKYMLIFNKVPLCYGVEYPNQIKATKKVKSDESTSESPLADVQWINAFVGRILFDCLRDETFTMRVKDKIQRKMSSIKLPYFIEGLIVTELSLGQTPPLIHKASKPVLDERGLWVDLDVTYEGLVVLILQTKLNLMKLKQPHSNDCSRTSERSAMFNSDVEDSAESTSDEEDMCDFRNTPVLDASGVPVQGLGGSSNTSKKFIKMVDRIAESKFFQAATEYRYIKKAMEGVSNTDLRLKVEIKELIGTLVLNIPTPPTDRVWIGFRPTPDLALSAQPIVGERNITYLRITSWIEKKLLLEFQKLMVIPNMEDFIVPVMNPNLPE</sequence>
<evidence type="ECO:0000313" key="12">
    <source>
        <dbReference type="EMBL" id="KAH0809835.1"/>
    </source>
</evidence>
<dbReference type="PROSITE" id="PS51847">
    <property type="entry name" value="SMP"/>
    <property type="match status" value="1"/>
</dbReference>
<keyword evidence="3 10" id="KW-0812">Transmembrane</keyword>
<keyword evidence="5 10" id="KW-1133">Transmembrane helix</keyword>
<feature type="compositionally biased region" description="Polar residues" evidence="9">
    <location>
        <begin position="41"/>
        <end position="57"/>
    </location>
</feature>
<dbReference type="SMART" id="SM00233">
    <property type="entry name" value="PH"/>
    <property type="match status" value="1"/>
</dbReference>
<reference evidence="12" key="2">
    <citation type="submission" date="2021-08" db="EMBL/GenBank/DDBJ databases">
        <authorList>
            <person name="Eriksson T."/>
        </authorList>
    </citation>
    <scope>NUCLEOTIDE SEQUENCE</scope>
    <source>
        <strain evidence="12">Stoneville</strain>
        <tissue evidence="12">Whole head</tissue>
    </source>
</reference>
<dbReference type="EMBL" id="JABDTM020027885">
    <property type="protein sequence ID" value="KAH0809835.1"/>
    <property type="molecule type" value="Genomic_DNA"/>
</dbReference>
<dbReference type="Proteomes" id="UP000719412">
    <property type="component" value="Unassembled WGS sequence"/>
</dbReference>
<accession>A0A8J6H854</accession>
<evidence type="ECO:0000256" key="3">
    <source>
        <dbReference type="ARBA" id="ARBA00022692"/>
    </source>
</evidence>
<keyword evidence="4" id="KW-0256">Endoplasmic reticulum</keyword>
<proteinExistence type="predicted"/>
<organism evidence="12 13">
    <name type="scientific">Tenebrio molitor</name>
    <name type="common">Yellow mealworm beetle</name>
    <dbReference type="NCBI Taxonomy" id="7067"/>
    <lineage>
        <taxon>Eukaryota</taxon>
        <taxon>Metazoa</taxon>
        <taxon>Ecdysozoa</taxon>
        <taxon>Arthropoda</taxon>
        <taxon>Hexapoda</taxon>
        <taxon>Insecta</taxon>
        <taxon>Pterygota</taxon>
        <taxon>Neoptera</taxon>
        <taxon>Endopterygota</taxon>
        <taxon>Coleoptera</taxon>
        <taxon>Polyphaga</taxon>
        <taxon>Cucujiformia</taxon>
        <taxon>Tenebrionidae</taxon>
        <taxon>Tenebrio</taxon>
    </lineage>
</organism>
<dbReference type="InterPro" id="IPR031468">
    <property type="entry name" value="SMP_LBD"/>
</dbReference>
<keyword evidence="8 10" id="KW-0472">Membrane</keyword>
<evidence type="ECO:0000256" key="10">
    <source>
        <dbReference type="SAM" id="Phobius"/>
    </source>
</evidence>
<evidence type="ECO:0000256" key="4">
    <source>
        <dbReference type="ARBA" id="ARBA00022824"/>
    </source>
</evidence>
<gene>
    <name evidence="12" type="ORF">GEV33_012956</name>
</gene>
<feature type="region of interest" description="Disordered" evidence="9">
    <location>
        <begin position="496"/>
        <end position="523"/>
    </location>
</feature>
<evidence type="ECO:0000256" key="1">
    <source>
        <dbReference type="ARBA" id="ARBA00004586"/>
    </source>
</evidence>
<evidence type="ECO:0000256" key="5">
    <source>
        <dbReference type="ARBA" id="ARBA00022989"/>
    </source>
</evidence>
<feature type="compositionally biased region" description="Basic and acidic residues" evidence="9">
    <location>
        <begin position="171"/>
        <end position="183"/>
    </location>
</feature>
<evidence type="ECO:0000256" key="8">
    <source>
        <dbReference type="ARBA" id="ARBA00023136"/>
    </source>
</evidence>
<feature type="compositionally biased region" description="Acidic residues" evidence="9">
    <location>
        <begin position="838"/>
        <end position="851"/>
    </location>
</feature>
<reference evidence="12" key="1">
    <citation type="journal article" date="2020" name="J Insects Food Feed">
        <title>The yellow mealworm (Tenebrio molitor) genome: a resource for the emerging insects as food and feed industry.</title>
        <authorList>
            <person name="Eriksson T."/>
            <person name="Andere A."/>
            <person name="Kelstrup H."/>
            <person name="Emery V."/>
            <person name="Picard C."/>
        </authorList>
    </citation>
    <scope>NUCLEOTIDE SEQUENCE</scope>
    <source>
        <strain evidence="12">Stoneville</strain>
        <tissue evidence="12">Whole head</tissue>
    </source>
</reference>
<evidence type="ECO:0000256" key="9">
    <source>
        <dbReference type="SAM" id="MobiDB-lite"/>
    </source>
</evidence>
<feature type="compositionally biased region" description="Polar residues" evidence="9">
    <location>
        <begin position="70"/>
        <end position="82"/>
    </location>
</feature>
<feature type="region of interest" description="Disordered" evidence="9">
    <location>
        <begin position="29"/>
        <end position="95"/>
    </location>
</feature>
<evidence type="ECO:0000256" key="2">
    <source>
        <dbReference type="ARBA" id="ARBA00022448"/>
    </source>
</evidence>
<feature type="transmembrane region" description="Helical" evidence="10">
    <location>
        <begin position="344"/>
        <end position="361"/>
    </location>
</feature>
<feature type="compositionally biased region" description="Basic and acidic residues" evidence="9">
    <location>
        <begin position="108"/>
        <end position="118"/>
    </location>
</feature>
<evidence type="ECO:0000313" key="13">
    <source>
        <dbReference type="Proteomes" id="UP000719412"/>
    </source>
</evidence>
<dbReference type="CDD" id="cd21675">
    <property type="entry name" value="SMP_TEX2"/>
    <property type="match status" value="1"/>
</dbReference>
<dbReference type="GO" id="GO:0006869">
    <property type="term" value="P:lipid transport"/>
    <property type="evidence" value="ECO:0007669"/>
    <property type="project" value="UniProtKB-KW"/>
</dbReference>
<dbReference type="PANTHER" id="PTHR13466:SF0">
    <property type="entry name" value="SMP-LTD DOMAIN-CONTAINING PROTEIN"/>
    <property type="match status" value="1"/>
</dbReference>
<evidence type="ECO:0000259" key="11">
    <source>
        <dbReference type="PROSITE" id="PS51847"/>
    </source>
</evidence>